<dbReference type="Gene3D" id="3.40.50.1820">
    <property type="entry name" value="alpha/beta hydrolase"/>
    <property type="match status" value="1"/>
</dbReference>
<dbReference type="CDD" id="cd04501">
    <property type="entry name" value="SGNH_hydrolase_like_4"/>
    <property type="match status" value="1"/>
</dbReference>
<feature type="signal peptide" evidence="2">
    <location>
        <begin position="1"/>
        <end position="19"/>
    </location>
</feature>
<feature type="compositionally biased region" description="Basic and acidic residues" evidence="1">
    <location>
        <begin position="302"/>
        <end position="334"/>
    </location>
</feature>
<keyword evidence="6" id="KW-1185">Reference proteome</keyword>
<protein>
    <submittedName>
        <fullName evidence="5">Acetyl esterase/lipase</fullName>
    </submittedName>
</protein>
<dbReference type="InterPro" id="IPR049492">
    <property type="entry name" value="BD-FAE-like_dom"/>
</dbReference>
<dbReference type="InterPro" id="IPR013830">
    <property type="entry name" value="SGNH_hydro"/>
</dbReference>
<dbReference type="InterPro" id="IPR036514">
    <property type="entry name" value="SGNH_hydro_sf"/>
</dbReference>
<evidence type="ECO:0000256" key="2">
    <source>
        <dbReference type="SAM" id="SignalP"/>
    </source>
</evidence>
<dbReference type="AlphaFoldDB" id="A0A1G7KXF7"/>
<evidence type="ECO:0000256" key="1">
    <source>
        <dbReference type="SAM" id="MobiDB-lite"/>
    </source>
</evidence>
<proteinExistence type="predicted"/>
<evidence type="ECO:0000313" key="6">
    <source>
        <dbReference type="Proteomes" id="UP000199072"/>
    </source>
</evidence>
<feature type="region of interest" description="Disordered" evidence="1">
    <location>
        <begin position="291"/>
        <end position="336"/>
    </location>
</feature>
<dbReference type="RefSeq" id="WP_091155252.1">
    <property type="nucleotide sequence ID" value="NZ_FNAI01000017.1"/>
</dbReference>
<evidence type="ECO:0000313" key="5">
    <source>
        <dbReference type="EMBL" id="SDF41439.1"/>
    </source>
</evidence>
<dbReference type="InterPro" id="IPR051532">
    <property type="entry name" value="Ester_Hydrolysis_Enzymes"/>
</dbReference>
<feature type="chain" id="PRO_5011718333" evidence="2">
    <location>
        <begin position="20"/>
        <end position="526"/>
    </location>
</feature>
<dbReference type="Pfam" id="PF20434">
    <property type="entry name" value="BD-FAE"/>
    <property type="match status" value="1"/>
</dbReference>
<feature type="domain" description="SGNH hydrolase-type esterase" evidence="3">
    <location>
        <begin position="348"/>
        <end position="510"/>
    </location>
</feature>
<dbReference type="SUPFAM" id="SSF52266">
    <property type="entry name" value="SGNH hydrolase"/>
    <property type="match status" value="1"/>
</dbReference>
<dbReference type="STRING" id="1391627.SAMN05216464_117112"/>
<accession>A0A1G7KXF7</accession>
<sequence>MKLKPIFAGLMLLAAGANAQQKVIQLYPGAAPGSESWNWDEAVSENNAANTKKVYNVVHPTLGVFLPDASIANGTAVIICPGGSFQTLSIDNEGNEEAKWLNEHGVAAFVLKYRLVHSLTTDPVKEVLAKRGTKAGSEEAAKVIPLAIADARLAIAYVREHAAEFNLSASRIGIMGFSAGGTLAAASAYDYTPANKPDFVAPIYPYIPAKIQTVIKADAPPMFIAAASDDDLGLAPHSVDLYNKWLASKHIAELHMYTKGGHGFGMRKQNLPTDHWIDRFGDWLDQQGLLTPIDPKVKTPRQKAEQAEADRRQNEKRNHDDWANVNRYRPDNEKVPAPTANEKRVVYMGDSITDFWINNDPAFWSSNPYYDRGISGQTTTQMLVRFRDDVIDLKPAVVVILAGINDIAENNGPIKLEDVFGNLQSMALLAKAANIKVVLSSVLPAFDFPWRPGMEPAPKVMRLNAMLKDFAAKNNMVYLDYFTTMADERNGLPKNLSGDGVHPNLAGYKVMEPLAQKAITEALKKK</sequence>
<evidence type="ECO:0000259" key="4">
    <source>
        <dbReference type="Pfam" id="PF20434"/>
    </source>
</evidence>
<dbReference type="InterPro" id="IPR029058">
    <property type="entry name" value="AB_hydrolase_fold"/>
</dbReference>
<name>A0A1G7KXF7_9SPHI</name>
<evidence type="ECO:0000259" key="3">
    <source>
        <dbReference type="Pfam" id="PF13472"/>
    </source>
</evidence>
<dbReference type="Gene3D" id="3.40.50.1110">
    <property type="entry name" value="SGNH hydrolase"/>
    <property type="match status" value="1"/>
</dbReference>
<organism evidence="5 6">
    <name type="scientific">Mucilaginibacter pineti</name>
    <dbReference type="NCBI Taxonomy" id="1391627"/>
    <lineage>
        <taxon>Bacteria</taxon>
        <taxon>Pseudomonadati</taxon>
        <taxon>Bacteroidota</taxon>
        <taxon>Sphingobacteriia</taxon>
        <taxon>Sphingobacteriales</taxon>
        <taxon>Sphingobacteriaceae</taxon>
        <taxon>Mucilaginibacter</taxon>
    </lineage>
</organism>
<dbReference type="PANTHER" id="PTHR30383">
    <property type="entry name" value="THIOESTERASE 1/PROTEASE 1/LYSOPHOSPHOLIPASE L1"/>
    <property type="match status" value="1"/>
</dbReference>
<dbReference type="GO" id="GO:0004622">
    <property type="term" value="F:phosphatidylcholine lysophospholipase activity"/>
    <property type="evidence" value="ECO:0007669"/>
    <property type="project" value="TreeGrafter"/>
</dbReference>
<feature type="domain" description="BD-FAE-like" evidence="4">
    <location>
        <begin position="142"/>
        <end position="190"/>
    </location>
</feature>
<dbReference type="Pfam" id="PF13472">
    <property type="entry name" value="Lipase_GDSL_2"/>
    <property type="match status" value="1"/>
</dbReference>
<keyword evidence="2" id="KW-0732">Signal</keyword>
<dbReference type="Proteomes" id="UP000199072">
    <property type="component" value="Unassembled WGS sequence"/>
</dbReference>
<dbReference type="EMBL" id="FNAI01000017">
    <property type="protein sequence ID" value="SDF41439.1"/>
    <property type="molecule type" value="Genomic_DNA"/>
</dbReference>
<gene>
    <name evidence="5" type="ORF">SAMN05216464_117112</name>
</gene>
<dbReference type="SUPFAM" id="SSF53474">
    <property type="entry name" value="alpha/beta-Hydrolases"/>
    <property type="match status" value="1"/>
</dbReference>
<dbReference type="OrthoDB" id="9794725at2"/>
<reference evidence="5 6" key="1">
    <citation type="submission" date="2016-10" db="EMBL/GenBank/DDBJ databases">
        <authorList>
            <person name="de Groot N.N."/>
        </authorList>
    </citation>
    <scope>NUCLEOTIDE SEQUENCE [LARGE SCALE GENOMIC DNA]</scope>
    <source>
        <strain evidence="5 6">47C3B</strain>
    </source>
</reference>
<dbReference type="PANTHER" id="PTHR30383:SF5">
    <property type="entry name" value="SGNH HYDROLASE-TYPE ESTERASE DOMAIN-CONTAINING PROTEIN"/>
    <property type="match status" value="1"/>
</dbReference>